<keyword evidence="5" id="KW-0677">Repeat</keyword>
<evidence type="ECO:0000256" key="2">
    <source>
        <dbReference type="ARBA" id="ARBA00006375"/>
    </source>
</evidence>
<dbReference type="PROSITE" id="PS50920">
    <property type="entry name" value="SOLCAR"/>
    <property type="match status" value="3"/>
</dbReference>
<reference evidence="13 14" key="1">
    <citation type="submission" date="2013-11" db="EMBL/GenBank/DDBJ databases">
        <title>Genome sequencing of Stegodyphus mimosarum.</title>
        <authorList>
            <person name="Bechsgaard J."/>
        </authorList>
    </citation>
    <scope>NUCLEOTIDE SEQUENCE [LARGE SCALE GENOMIC DNA]</scope>
</reference>
<evidence type="ECO:0000256" key="11">
    <source>
        <dbReference type="RuleBase" id="RU000488"/>
    </source>
</evidence>
<evidence type="ECO:0000256" key="1">
    <source>
        <dbReference type="ARBA" id="ARBA00004448"/>
    </source>
</evidence>
<evidence type="ECO:0000256" key="4">
    <source>
        <dbReference type="ARBA" id="ARBA00022692"/>
    </source>
</evidence>
<keyword evidence="4 10" id="KW-0812">Transmembrane</keyword>
<dbReference type="FunFam" id="1.50.40.10:FF:000018">
    <property type="entry name" value="S-adenosylmethionine mitochondrial carrier protein-like"/>
    <property type="match status" value="1"/>
</dbReference>
<dbReference type="InterPro" id="IPR023395">
    <property type="entry name" value="MCP_dom_sf"/>
</dbReference>
<dbReference type="SUPFAM" id="SSF103506">
    <property type="entry name" value="Mitochondrial carrier"/>
    <property type="match status" value="1"/>
</dbReference>
<keyword evidence="7 12" id="KW-1133">Transmembrane helix</keyword>
<dbReference type="PANTHER" id="PTHR45667">
    <property type="entry name" value="S-ADENOSYLMETHIONINE MITOCHONDRIAL CARRIER PROTEIN"/>
    <property type="match status" value="1"/>
</dbReference>
<keyword evidence="8" id="KW-0496">Mitochondrion</keyword>
<comment type="subcellular location">
    <subcellularLocation>
        <location evidence="1">Mitochondrion inner membrane</location>
        <topology evidence="1">Multi-pass membrane protein</topology>
    </subcellularLocation>
</comment>
<evidence type="ECO:0000256" key="5">
    <source>
        <dbReference type="ARBA" id="ARBA00022737"/>
    </source>
</evidence>
<evidence type="ECO:0000256" key="3">
    <source>
        <dbReference type="ARBA" id="ARBA00022448"/>
    </source>
</evidence>
<evidence type="ECO:0000313" key="13">
    <source>
        <dbReference type="EMBL" id="KFM78818.1"/>
    </source>
</evidence>
<dbReference type="OrthoDB" id="276989at2759"/>
<evidence type="ECO:0000256" key="12">
    <source>
        <dbReference type="SAM" id="Phobius"/>
    </source>
</evidence>
<evidence type="ECO:0000313" key="14">
    <source>
        <dbReference type="Proteomes" id="UP000054359"/>
    </source>
</evidence>
<dbReference type="GO" id="GO:0005743">
    <property type="term" value="C:mitochondrial inner membrane"/>
    <property type="evidence" value="ECO:0007669"/>
    <property type="project" value="UniProtKB-SubCell"/>
</dbReference>
<evidence type="ECO:0000256" key="8">
    <source>
        <dbReference type="ARBA" id="ARBA00023128"/>
    </source>
</evidence>
<feature type="repeat" description="Solcar" evidence="10">
    <location>
        <begin position="76"/>
        <end position="158"/>
    </location>
</feature>
<dbReference type="Pfam" id="PF00153">
    <property type="entry name" value="Mito_carr"/>
    <property type="match status" value="3"/>
</dbReference>
<feature type="repeat" description="Solcar" evidence="10">
    <location>
        <begin position="167"/>
        <end position="254"/>
    </location>
</feature>
<dbReference type="STRING" id="407821.A0A087UN79"/>
<dbReference type="EMBL" id="KK120681">
    <property type="protein sequence ID" value="KFM78818.1"/>
    <property type="molecule type" value="Genomic_DNA"/>
</dbReference>
<feature type="repeat" description="Solcar" evidence="10">
    <location>
        <begin position="1"/>
        <end position="67"/>
    </location>
</feature>
<dbReference type="AlphaFoldDB" id="A0A087UN79"/>
<protein>
    <submittedName>
        <fullName evidence="13">S-adenosylmethionine mitochondrial carrier protein</fullName>
    </submittedName>
</protein>
<dbReference type="OMA" id="IGPRTMW"/>
<sequence>MSGAAAGMAVDISLFPLDTIKTRLQSSQGFWKAGGLRNIYSGIGSVVVGSSPGAAVFFCVYEMVKSLSYQSIFSDHQTFVHMSAASCGEVASCIVRVPTEVVKQRAQANSKLSSWRVLQVTIRSEGLQGMYRGYFSTIFREIPFSLIQFPIWEYLKNRWSNRQGFYVKPWQSSICGAIAGSIAAAITTPLDVAKTRIMLAQKGTIASEGYVIPVLRDVWREKGFHGLFAGVVPRVLWISLGGAIFLGSYEKSKE</sequence>
<name>A0A087UN79_STEMI</name>
<comment type="similarity">
    <text evidence="2 11">Belongs to the mitochondrial carrier (TC 2.A.29) family.</text>
</comment>
<feature type="non-terminal residue" evidence="13">
    <location>
        <position position="254"/>
    </location>
</feature>
<keyword evidence="14" id="KW-1185">Reference proteome</keyword>
<dbReference type="Proteomes" id="UP000054359">
    <property type="component" value="Unassembled WGS sequence"/>
</dbReference>
<evidence type="ECO:0000256" key="10">
    <source>
        <dbReference type="PROSITE-ProRule" id="PRU00282"/>
    </source>
</evidence>
<feature type="transmembrane region" description="Helical" evidence="12">
    <location>
        <begin position="39"/>
        <end position="61"/>
    </location>
</feature>
<feature type="transmembrane region" description="Helical" evidence="12">
    <location>
        <begin position="226"/>
        <end position="249"/>
    </location>
</feature>
<dbReference type="InterPro" id="IPR018108">
    <property type="entry name" value="MCP_transmembrane"/>
</dbReference>
<dbReference type="Gene3D" id="1.50.40.10">
    <property type="entry name" value="Mitochondrial carrier domain"/>
    <property type="match status" value="1"/>
</dbReference>
<organism evidence="13 14">
    <name type="scientific">Stegodyphus mimosarum</name>
    <name type="common">African social velvet spider</name>
    <dbReference type="NCBI Taxonomy" id="407821"/>
    <lineage>
        <taxon>Eukaryota</taxon>
        <taxon>Metazoa</taxon>
        <taxon>Ecdysozoa</taxon>
        <taxon>Arthropoda</taxon>
        <taxon>Chelicerata</taxon>
        <taxon>Arachnida</taxon>
        <taxon>Araneae</taxon>
        <taxon>Araneomorphae</taxon>
        <taxon>Entelegynae</taxon>
        <taxon>Eresoidea</taxon>
        <taxon>Eresidae</taxon>
        <taxon>Stegodyphus</taxon>
    </lineage>
</organism>
<keyword evidence="6" id="KW-0999">Mitochondrion inner membrane</keyword>
<accession>A0A087UN79</accession>
<gene>
    <name evidence="13" type="ORF">X975_04853</name>
</gene>
<keyword evidence="9 10" id="KW-0472">Membrane</keyword>
<evidence type="ECO:0000256" key="9">
    <source>
        <dbReference type="ARBA" id="ARBA00023136"/>
    </source>
</evidence>
<proteinExistence type="inferred from homology"/>
<keyword evidence="3 11" id="KW-0813">Transport</keyword>
<evidence type="ECO:0000256" key="6">
    <source>
        <dbReference type="ARBA" id="ARBA00022792"/>
    </source>
</evidence>
<evidence type="ECO:0000256" key="7">
    <source>
        <dbReference type="ARBA" id="ARBA00022989"/>
    </source>
</evidence>